<dbReference type="HAMAP" id="MF_01917">
    <property type="entry name" value="Cardiolipin_synth_ClsB"/>
    <property type="match status" value="1"/>
</dbReference>
<dbReference type="GO" id="GO:0008808">
    <property type="term" value="F:cardiolipin synthase activity"/>
    <property type="evidence" value="ECO:0007669"/>
    <property type="project" value="InterPro"/>
</dbReference>
<dbReference type="InterPro" id="IPR001736">
    <property type="entry name" value="PLipase_D/transphosphatidylase"/>
</dbReference>
<keyword evidence="1" id="KW-0472">Membrane</keyword>
<evidence type="ECO:0000259" key="2">
    <source>
        <dbReference type="PROSITE" id="PS50035"/>
    </source>
</evidence>
<proteinExistence type="inferred from homology"/>
<dbReference type="Pfam" id="PF13091">
    <property type="entry name" value="PLDc_2"/>
    <property type="match status" value="2"/>
</dbReference>
<dbReference type="PANTHER" id="PTHR21248">
    <property type="entry name" value="CARDIOLIPIN SYNTHASE"/>
    <property type="match status" value="1"/>
</dbReference>
<dbReference type="AlphaFoldDB" id="A0A9D7E531"/>
<name>A0A9D7E531_9PROT</name>
<dbReference type="GO" id="GO:0005886">
    <property type="term" value="C:plasma membrane"/>
    <property type="evidence" value="ECO:0007669"/>
    <property type="project" value="UniProtKB-SubCell"/>
</dbReference>
<dbReference type="Proteomes" id="UP000807785">
    <property type="component" value="Unassembled WGS sequence"/>
</dbReference>
<keyword evidence="1" id="KW-0594">Phospholipid biosynthesis</keyword>
<keyword evidence="1" id="KW-0444">Lipid biosynthesis</keyword>
<dbReference type="EMBL" id="JADJEV010000004">
    <property type="protein sequence ID" value="MBK6973938.1"/>
    <property type="molecule type" value="Genomic_DNA"/>
</dbReference>
<dbReference type="InterPro" id="IPR030872">
    <property type="entry name" value="Cardiolipin_synth_ClsB"/>
</dbReference>
<feature type="active site" evidence="1">
    <location>
        <position position="123"/>
    </location>
</feature>
<dbReference type="NCBIfam" id="NF008427">
    <property type="entry name" value="PRK11263.1"/>
    <property type="match status" value="1"/>
</dbReference>
<feature type="active site" evidence="1">
    <location>
        <position position="298"/>
    </location>
</feature>
<organism evidence="3 4">
    <name type="scientific">Candidatus Methylophosphatis roskildensis</name>
    <dbReference type="NCBI Taxonomy" id="2899263"/>
    <lineage>
        <taxon>Bacteria</taxon>
        <taxon>Pseudomonadati</taxon>
        <taxon>Pseudomonadota</taxon>
        <taxon>Betaproteobacteria</taxon>
        <taxon>Nitrosomonadales</taxon>
        <taxon>Sterolibacteriaceae</taxon>
        <taxon>Candidatus Methylophosphatis</taxon>
    </lineage>
</organism>
<comment type="subcellular location">
    <subcellularLocation>
        <location evidence="1">Cell membrane</location>
        <topology evidence="1">Peripheral membrane protein</topology>
    </subcellularLocation>
</comment>
<comment type="similarity">
    <text evidence="1">Belongs to the phospholipase D family. Cardiolipin synthase subfamily. ClsB sub-subfamily.</text>
</comment>
<comment type="catalytic activity">
    <reaction evidence="1">
        <text>2 a 1,2-diacyl-sn-glycero-3-phospho-(1'-sn-glycerol) = a cardiolipin + glycerol</text>
        <dbReference type="Rhea" id="RHEA:31451"/>
        <dbReference type="ChEBI" id="CHEBI:17754"/>
        <dbReference type="ChEBI" id="CHEBI:62237"/>
        <dbReference type="ChEBI" id="CHEBI:64716"/>
    </reaction>
</comment>
<dbReference type="GO" id="GO:0032049">
    <property type="term" value="P:cardiolipin biosynthetic process"/>
    <property type="evidence" value="ECO:0007669"/>
    <property type="project" value="InterPro"/>
</dbReference>
<dbReference type="CDD" id="cd09159">
    <property type="entry name" value="PLDc_ybhO_like_2"/>
    <property type="match status" value="1"/>
</dbReference>
<dbReference type="SUPFAM" id="SSF56024">
    <property type="entry name" value="Phospholipase D/nuclease"/>
    <property type="match status" value="2"/>
</dbReference>
<feature type="domain" description="PLD phosphodiesterase" evidence="2">
    <location>
        <begin position="291"/>
        <end position="318"/>
    </location>
</feature>
<evidence type="ECO:0000256" key="1">
    <source>
        <dbReference type="HAMAP-Rule" id="MF_01917"/>
    </source>
</evidence>
<dbReference type="InterPro" id="IPR025202">
    <property type="entry name" value="PLD-like_dom"/>
</dbReference>
<sequence>MNGSDAEFQPGHRIALLESGMEYFPALETALDAARFEVFLQTYIFENDDTGRRIAAALTRCARREVAVRVMVDGFGAREFVETMMPQLIEAGVQVLVYRRELGSFSLRRHRLRRLHRKVAVIDGRLAFVGGINVIDDMHTPRHIPPRYDYAVSVEGPILAEILASCQNLWELVAWANLRRRLLLDNTRPPQATPVGELRARYVIRDNLRHRRDIEAAYLDAINDASSEVLIASAYFLPGRRFRQALLHAAARGVTVRLLLQGRVEYLLLHYATRGLYGSLLDGGVRIVEYHSSFLHAKVAVIDGVWSTVGSSNIDPFSLLLAREANVIVRDTGFAAGLRNSLERAMARGATELKAADWKRSSILTRVTSWLAYGLVRLMMGITGYSRHH</sequence>
<evidence type="ECO:0000313" key="3">
    <source>
        <dbReference type="EMBL" id="MBK6973938.1"/>
    </source>
</evidence>
<dbReference type="PROSITE" id="PS50035">
    <property type="entry name" value="PLD"/>
    <property type="match status" value="2"/>
</dbReference>
<dbReference type="PANTHER" id="PTHR21248:SF22">
    <property type="entry name" value="PHOSPHOLIPASE D"/>
    <property type="match status" value="1"/>
</dbReference>
<comment type="caution">
    <text evidence="3">The sequence shown here is derived from an EMBL/GenBank/DDBJ whole genome shotgun (WGS) entry which is preliminary data.</text>
</comment>
<dbReference type="CDD" id="cd09110">
    <property type="entry name" value="PLDc_CLS_1"/>
    <property type="match status" value="1"/>
</dbReference>
<dbReference type="Gene3D" id="3.30.870.10">
    <property type="entry name" value="Endonuclease Chain A"/>
    <property type="match status" value="2"/>
</dbReference>
<feature type="active site" evidence="1">
    <location>
        <position position="303"/>
    </location>
</feature>
<feature type="active site" evidence="1">
    <location>
        <position position="118"/>
    </location>
</feature>
<accession>A0A9D7E531</accession>
<gene>
    <name evidence="1 3" type="primary">clsB</name>
    <name evidence="3" type="ORF">IPH26_13745</name>
</gene>
<dbReference type="EC" id="2.7.8.-" evidence="1"/>
<reference evidence="3" key="1">
    <citation type="submission" date="2020-10" db="EMBL/GenBank/DDBJ databases">
        <title>Connecting structure to function with the recovery of over 1000 high-quality activated sludge metagenome-assembled genomes encoding full-length rRNA genes using long-read sequencing.</title>
        <authorList>
            <person name="Singleton C.M."/>
            <person name="Petriglieri F."/>
            <person name="Kristensen J.M."/>
            <person name="Kirkegaard R.H."/>
            <person name="Michaelsen T.Y."/>
            <person name="Andersen M.H."/>
            <person name="Karst S.M."/>
            <person name="Dueholm M.S."/>
            <person name="Nielsen P.H."/>
            <person name="Albertsen M."/>
        </authorList>
    </citation>
    <scope>NUCLEOTIDE SEQUENCE</scope>
    <source>
        <strain evidence="3">Bjer_18-Q3-R1-45_BAT3C.347</strain>
    </source>
</reference>
<feature type="active site" evidence="1">
    <location>
        <position position="116"/>
    </location>
</feature>
<feature type="domain" description="PLD phosphodiesterase" evidence="2">
    <location>
        <begin position="111"/>
        <end position="138"/>
    </location>
</feature>
<protein>
    <recommendedName>
        <fullName evidence="1">Cardiolipin synthase B</fullName>
        <shortName evidence="1">CL synthase</shortName>
        <ecNumber evidence="1">2.7.8.-</ecNumber>
    </recommendedName>
</protein>
<keyword evidence="1" id="KW-1003">Cell membrane</keyword>
<dbReference type="SMART" id="SM00155">
    <property type="entry name" value="PLDc"/>
    <property type="match status" value="2"/>
</dbReference>
<keyword evidence="1" id="KW-0443">Lipid metabolism</keyword>
<evidence type="ECO:0000313" key="4">
    <source>
        <dbReference type="Proteomes" id="UP000807785"/>
    </source>
</evidence>
<keyword evidence="1 3" id="KW-0808">Transferase</keyword>
<comment type="function">
    <text evidence="1">Catalyzes the phosphatidyl group transfer from one phosphatidylglycerol molecule to another to form cardiolipin (CL) (diphosphatidylglycerol) and glycerol.</text>
</comment>
<feature type="active site" evidence="1">
    <location>
        <position position="296"/>
    </location>
</feature>
<keyword evidence="1" id="KW-1208">Phospholipid metabolism</keyword>